<dbReference type="EMBL" id="WHUW01000055">
    <property type="protein sequence ID" value="KAF8430936.1"/>
    <property type="molecule type" value="Genomic_DNA"/>
</dbReference>
<proteinExistence type="predicted"/>
<organism evidence="1 2">
    <name type="scientific">Boletus edulis BED1</name>
    <dbReference type="NCBI Taxonomy" id="1328754"/>
    <lineage>
        <taxon>Eukaryota</taxon>
        <taxon>Fungi</taxon>
        <taxon>Dikarya</taxon>
        <taxon>Basidiomycota</taxon>
        <taxon>Agaricomycotina</taxon>
        <taxon>Agaricomycetes</taxon>
        <taxon>Agaricomycetidae</taxon>
        <taxon>Boletales</taxon>
        <taxon>Boletineae</taxon>
        <taxon>Boletaceae</taxon>
        <taxon>Boletoideae</taxon>
        <taxon>Boletus</taxon>
    </lineage>
</organism>
<dbReference type="AlphaFoldDB" id="A0AAD4G981"/>
<accession>A0AAD4G981</accession>
<comment type="caution">
    <text evidence="1">The sequence shown here is derived from an EMBL/GenBank/DDBJ whole genome shotgun (WGS) entry which is preliminary data.</text>
</comment>
<evidence type="ECO:0000313" key="2">
    <source>
        <dbReference type="Proteomes" id="UP001194468"/>
    </source>
</evidence>
<keyword evidence="2" id="KW-1185">Reference proteome</keyword>
<reference evidence="1" key="1">
    <citation type="submission" date="2019-10" db="EMBL/GenBank/DDBJ databases">
        <authorList>
            <consortium name="DOE Joint Genome Institute"/>
            <person name="Kuo A."/>
            <person name="Miyauchi S."/>
            <person name="Kiss E."/>
            <person name="Drula E."/>
            <person name="Kohler A."/>
            <person name="Sanchez-Garcia M."/>
            <person name="Andreopoulos B."/>
            <person name="Barry K.W."/>
            <person name="Bonito G."/>
            <person name="Buee M."/>
            <person name="Carver A."/>
            <person name="Chen C."/>
            <person name="Cichocki N."/>
            <person name="Clum A."/>
            <person name="Culley D."/>
            <person name="Crous P.W."/>
            <person name="Fauchery L."/>
            <person name="Girlanda M."/>
            <person name="Hayes R."/>
            <person name="Keri Z."/>
            <person name="LaButti K."/>
            <person name="Lipzen A."/>
            <person name="Lombard V."/>
            <person name="Magnuson J."/>
            <person name="Maillard F."/>
            <person name="Morin E."/>
            <person name="Murat C."/>
            <person name="Nolan M."/>
            <person name="Ohm R."/>
            <person name="Pangilinan J."/>
            <person name="Pereira M."/>
            <person name="Perotto S."/>
            <person name="Peter M."/>
            <person name="Riley R."/>
            <person name="Sitrit Y."/>
            <person name="Stielow B."/>
            <person name="Szollosi G."/>
            <person name="Zifcakova L."/>
            <person name="Stursova M."/>
            <person name="Spatafora J.W."/>
            <person name="Tedersoo L."/>
            <person name="Vaario L.-M."/>
            <person name="Yamada A."/>
            <person name="Yan M."/>
            <person name="Wang P."/>
            <person name="Xu J."/>
            <person name="Bruns T."/>
            <person name="Baldrian P."/>
            <person name="Vilgalys R."/>
            <person name="Henrissat B."/>
            <person name="Grigoriev I.V."/>
            <person name="Hibbett D."/>
            <person name="Nagy L.G."/>
            <person name="Martin F.M."/>
        </authorList>
    </citation>
    <scope>NUCLEOTIDE SEQUENCE</scope>
    <source>
        <strain evidence="1">BED1</strain>
    </source>
</reference>
<protein>
    <submittedName>
        <fullName evidence="1">Uncharacterized protein</fullName>
    </submittedName>
</protein>
<dbReference type="Proteomes" id="UP001194468">
    <property type="component" value="Unassembled WGS sequence"/>
</dbReference>
<name>A0AAD4G981_BOLED</name>
<gene>
    <name evidence="1" type="ORF">L210DRAFT_3416970</name>
</gene>
<reference evidence="1" key="2">
    <citation type="journal article" date="2020" name="Nat. Commun.">
        <title>Large-scale genome sequencing of mycorrhizal fungi provides insights into the early evolution of symbiotic traits.</title>
        <authorList>
            <person name="Miyauchi S."/>
            <person name="Kiss E."/>
            <person name="Kuo A."/>
            <person name="Drula E."/>
            <person name="Kohler A."/>
            <person name="Sanchez-Garcia M."/>
            <person name="Morin E."/>
            <person name="Andreopoulos B."/>
            <person name="Barry K.W."/>
            <person name="Bonito G."/>
            <person name="Buee M."/>
            <person name="Carver A."/>
            <person name="Chen C."/>
            <person name="Cichocki N."/>
            <person name="Clum A."/>
            <person name="Culley D."/>
            <person name="Crous P.W."/>
            <person name="Fauchery L."/>
            <person name="Girlanda M."/>
            <person name="Hayes R.D."/>
            <person name="Keri Z."/>
            <person name="LaButti K."/>
            <person name="Lipzen A."/>
            <person name="Lombard V."/>
            <person name="Magnuson J."/>
            <person name="Maillard F."/>
            <person name="Murat C."/>
            <person name="Nolan M."/>
            <person name="Ohm R.A."/>
            <person name="Pangilinan J."/>
            <person name="Pereira M.F."/>
            <person name="Perotto S."/>
            <person name="Peter M."/>
            <person name="Pfister S."/>
            <person name="Riley R."/>
            <person name="Sitrit Y."/>
            <person name="Stielow J.B."/>
            <person name="Szollosi G."/>
            <person name="Zifcakova L."/>
            <person name="Stursova M."/>
            <person name="Spatafora J.W."/>
            <person name="Tedersoo L."/>
            <person name="Vaario L.M."/>
            <person name="Yamada A."/>
            <person name="Yan M."/>
            <person name="Wang P."/>
            <person name="Xu J."/>
            <person name="Bruns T."/>
            <person name="Baldrian P."/>
            <person name="Vilgalys R."/>
            <person name="Dunand C."/>
            <person name="Henrissat B."/>
            <person name="Grigoriev I.V."/>
            <person name="Hibbett D."/>
            <person name="Nagy L.G."/>
            <person name="Martin F.M."/>
        </authorList>
    </citation>
    <scope>NUCLEOTIDE SEQUENCE</scope>
    <source>
        <strain evidence="1">BED1</strain>
    </source>
</reference>
<sequence length="117" mass="13110">MQLALAIWPSVYSIASVMVNQVSTMHLDSNSRPQWLDPLVTVGEYEELDMVLSSLGIQLRYNPGMVVALPGPLLHHGVGHVTRNRGSIAFYMWQSVHKHVDIVQCNFMHVSQVPIDC</sequence>
<dbReference type="Gene3D" id="3.60.130.30">
    <property type="match status" value="1"/>
</dbReference>
<evidence type="ECO:0000313" key="1">
    <source>
        <dbReference type="EMBL" id="KAF8430936.1"/>
    </source>
</evidence>